<dbReference type="PANTHER" id="PTHR33928:SF2">
    <property type="entry name" value="PECTATE LYASE SUPERFAMILY PROTEIN DOMAIN-CONTAINING PROTEIN-RELATED"/>
    <property type="match status" value="1"/>
</dbReference>
<protein>
    <submittedName>
        <fullName evidence="3">1,3-beta-D-glucanohydrolase</fullName>
    </submittedName>
</protein>
<dbReference type="Pfam" id="PF12708">
    <property type="entry name" value="Pect-lyase_RHGA_epim"/>
    <property type="match status" value="2"/>
</dbReference>
<dbReference type="InterPro" id="IPR012334">
    <property type="entry name" value="Pectin_lyas_fold"/>
</dbReference>
<dbReference type="GO" id="GO:0004650">
    <property type="term" value="F:polygalacturonase activity"/>
    <property type="evidence" value="ECO:0007669"/>
    <property type="project" value="InterPro"/>
</dbReference>
<keyword evidence="1" id="KW-0732">Signal</keyword>
<feature type="domain" description="Rhamnogalacturonase A/B/Epimerase-like pectate lyase" evidence="2">
    <location>
        <begin position="91"/>
        <end position="313"/>
    </location>
</feature>
<name>A0A9P7AX75_9HELO</name>
<feature type="chain" id="PRO_5040457317" evidence="1">
    <location>
        <begin position="19"/>
        <end position="823"/>
    </location>
</feature>
<dbReference type="CDD" id="cd23668">
    <property type="entry name" value="GH55_beta13glucanase-like"/>
    <property type="match status" value="1"/>
</dbReference>
<sequence>MGFIRTFILSSLILGSSCSQFEIPEVEKVVSEIVEKLGSYVHYHGNHTDVPTIPPKSDFATILPRQSSSYWYESIQHQGISAFGPGGYQVYRNVKDYGATGNGVTDDTAAINAAISAGGRCGQGCASSTTTPAVVYFPAGTYLISSSIIDYYYTQLIGNPNDPPTLKATSGFSGFGLVDGDPYYTANLNWGSTNVFMRQVRNFVFDLTSIPAASTATGIHWPTAQATSLQNVVFQMSSASGTQHTGLFCESGSAGFMTDLTFNGGIVGLSVGNQQFTMRNLIFNNCVTAISQIWSWGWVYQGISINNCQKGIDISAGGSSAQTVGSVTLIDSTITNTPIGIITAHTSSSSPATAGSLIIENVVLNNVPTAIQLTGGSTVLAGTTGSTTITGWGQGHEYIPTGPNQFEGPFAPNSRPASLLSGSKYYVQSKPQYGTLPVSSFTSVRSAGAAGNGVQDDTAALQNAINSATSAGKVVFFDAGTYKVTSTLTIPAGAKLVGEAYSVIMSSGSFFNNMASPQPVVRVGTAGSTGQVQWSDMIVATQGTQAGAILIEWNLATSGTPSGMWDVHTRIGGFAGSDLQVAQCPTTPGSSAVNAACIGAYMSMHITPSASGLYMENVWLWSADHDIDSASNTQITVYSGRGLYIESTAGTFWLVGTGVEHHTLYQYQLANTKNIYMGFIQTETPYYQPNPSAPTPFSVVSSLNDPNFGSSCSGQSGNCASAWGLRVISSSDILIYGAGLYSFFDNYSTNEADDVSYKACSNGGGPENCQDNIFSLEGSNSNVNVYCLSTVGATNMITINGASDALYSANVNVYPDTIALFKS</sequence>
<dbReference type="PANTHER" id="PTHR33928">
    <property type="entry name" value="POLYGALACTURONASE QRT3"/>
    <property type="match status" value="1"/>
</dbReference>
<dbReference type="AlphaFoldDB" id="A0A9P7AX75"/>
<feature type="domain" description="Rhamnogalacturonase A/B/Epimerase-like pectate lyase" evidence="2">
    <location>
        <begin position="441"/>
        <end position="555"/>
    </location>
</feature>
<dbReference type="InterPro" id="IPR039279">
    <property type="entry name" value="QRT3-like"/>
</dbReference>
<evidence type="ECO:0000313" key="3">
    <source>
        <dbReference type="EMBL" id="KAG0648780.1"/>
    </source>
</evidence>
<dbReference type="FunFam" id="2.160.20.10:FF:000026">
    <property type="entry name" value="Exo-beta-1,3-glucanase Exg0"/>
    <property type="match status" value="1"/>
</dbReference>
<dbReference type="SUPFAM" id="SSF51126">
    <property type="entry name" value="Pectin lyase-like"/>
    <property type="match status" value="2"/>
</dbReference>
<proteinExistence type="predicted"/>
<accession>A0A9P7AX75</accession>
<feature type="signal peptide" evidence="1">
    <location>
        <begin position="1"/>
        <end position="18"/>
    </location>
</feature>
<dbReference type="Gene3D" id="2.160.20.10">
    <property type="entry name" value="Single-stranded right-handed beta-helix, Pectin lyase-like"/>
    <property type="match status" value="2"/>
</dbReference>
<evidence type="ECO:0000259" key="2">
    <source>
        <dbReference type="Pfam" id="PF12708"/>
    </source>
</evidence>
<reference evidence="3" key="1">
    <citation type="submission" date="2019-07" db="EMBL/GenBank/DDBJ databases">
        <title>Hyphodiscus hymeniophilus genome sequencing and assembly.</title>
        <authorList>
            <person name="Kramer G."/>
            <person name="Nodwell J."/>
        </authorList>
    </citation>
    <scope>NUCLEOTIDE SEQUENCE</scope>
    <source>
        <strain evidence="3">ATCC 34498</strain>
    </source>
</reference>
<dbReference type="InterPro" id="IPR024535">
    <property type="entry name" value="RHGA/B-epi-like_pectate_lyase"/>
</dbReference>
<dbReference type="OrthoDB" id="1046782at2759"/>
<dbReference type="PROSITE" id="PS51257">
    <property type="entry name" value="PROKAR_LIPOPROTEIN"/>
    <property type="match status" value="1"/>
</dbReference>
<evidence type="ECO:0000256" key="1">
    <source>
        <dbReference type="SAM" id="SignalP"/>
    </source>
</evidence>
<organism evidence="3 4">
    <name type="scientific">Hyphodiscus hymeniophilus</name>
    <dbReference type="NCBI Taxonomy" id="353542"/>
    <lineage>
        <taxon>Eukaryota</taxon>
        <taxon>Fungi</taxon>
        <taxon>Dikarya</taxon>
        <taxon>Ascomycota</taxon>
        <taxon>Pezizomycotina</taxon>
        <taxon>Leotiomycetes</taxon>
        <taxon>Helotiales</taxon>
        <taxon>Hyphodiscaceae</taxon>
        <taxon>Hyphodiscus</taxon>
    </lineage>
</organism>
<dbReference type="InterPro" id="IPR011050">
    <property type="entry name" value="Pectin_lyase_fold/virulence"/>
</dbReference>
<dbReference type="FunFam" id="2.160.20.10:FF:000023">
    <property type="entry name" value="Exo-beta-1,3-glucanase Exg0"/>
    <property type="match status" value="1"/>
</dbReference>
<comment type="caution">
    <text evidence="3">The sequence shown here is derived from an EMBL/GenBank/DDBJ whole genome shotgun (WGS) entry which is preliminary data.</text>
</comment>
<evidence type="ECO:0000313" key="4">
    <source>
        <dbReference type="Proteomes" id="UP000785200"/>
    </source>
</evidence>
<dbReference type="EMBL" id="VNKQ01000009">
    <property type="protein sequence ID" value="KAG0648780.1"/>
    <property type="molecule type" value="Genomic_DNA"/>
</dbReference>
<gene>
    <name evidence="3" type="ORF">D0Z07_4703</name>
</gene>
<dbReference type="Proteomes" id="UP000785200">
    <property type="component" value="Unassembled WGS sequence"/>
</dbReference>
<keyword evidence="4" id="KW-1185">Reference proteome</keyword>